<dbReference type="EC" id="2.7.13.3" evidence="2"/>
<reference evidence="6 7" key="1">
    <citation type="submission" date="2019-10" db="EMBL/GenBank/DDBJ databases">
        <title>Rubrobacter sp nov SCSIO 52915 isolated from a deep-sea sediment in the South China Sea.</title>
        <authorList>
            <person name="Chen R.W."/>
        </authorList>
    </citation>
    <scope>NUCLEOTIDE SEQUENCE [LARGE SCALE GENOMIC DNA]</scope>
    <source>
        <strain evidence="6 7">SCSIO 52915</strain>
    </source>
</reference>
<dbReference type="RefSeq" id="WP_166396969.1">
    <property type="nucleotide sequence ID" value="NZ_CP045121.1"/>
</dbReference>
<proteinExistence type="predicted"/>
<gene>
    <name evidence="6" type="ORF">GBA65_13185</name>
</gene>
<dbReference type="SMART" id="SM00387">
    <property type="entry name" value="HATPase_c"/>
    <property type="match status" value="1"/>
</dbReference>
<dbReference type="AlphaFoldDB" id="A0A6G8PYQ3"/>
<evidence type="ECO:0000256" key="1">
    <source>
        <dbReference type="ARBA" id="ARBA00000085"/>
    </source>
</evidence>
<evidence type="ECO:0000259" key="5">
    <source>
        <dbReference type="PROSITE" id="PS50109"/>
    </source>
</evidence>
<dbReference type="SUPFAM" id="SSF55874">
    <property type="entry name" value="ATPase domain of HSP90 chaperone/DNA topoisomerase II/histidine kinase"/>
    <property type="match status" value="1"/>
</dbReference>
<dbReference type="Proteomes" id="UP000502706">
    <property type="component" value="Chromosome"/>
</dbReference>
<dbReference type="InterPro" id="IPR036890">
    <property type="entry name" value="HATPase_C_sf"/>
</dbReference>
<dbReference type="GO" id="GO:0000160">
    <property type="term" value="P:phosphorelay signal transduction system"/>
    <property type="evidence" value="ECO:0007669"/>
    <property type="project" value="UniProtKB-KW"/>
</dbReference>
<dbReference type="GO" id="GO:0004673">
    <property type="term" value="F:protein histidine kinase activity"/>
    <property type="evidence" value="ECO:0007669"/>
    <property type="project" value="UniProtKB-EC"/>
</dbReference>
<dbReference type="Gene3D" id="3.30.565.10">
    <property type="entry name" value="Histidine kinase-like ATPase, C-terminal domain"/>
    <property type="match status" value="1"/>
</dbReference>
<name>A0A6G8PYQ3_9ACTN</name>
<dbReference type="EMBL" id="CP045121">
    <property type="protein sequence ID" value="QIN79305.1"/>
    <property type="molecule type" value="Genomic_DNA"/>
</dbReference>
<evidence type="ECO:0000256" key="3">
    <source>
        <dbReference type="ARBA" id="ARBA00022777"/>
    </source>
</evidence>
<sequence>MRYLGAVLGAAGLIGEVEAGSARVSALVGAVKSYSYMDEAPLQEVDVNEGLESTLAVLAYKLDGVEITREYDQRLPRITAYGGELNQAWTQILDNAVDAARSGRGPEERGSVKLRTTCERDGVLVEVSDDGPGIPEALRGRIFEPFFTTKGVGEGTGLGLDLSYRVVVGRHGGDIRVESRPGETRFQVRLPLAVEAPGDAAGGAAEGAVEAR</sequence>
<dbReference type="PROSITE" id="PS50109">
    <property type="entry name" value="HIS_KIN"/>
    <property type="match status" value="1"/>
</dbReference>
<dbReference type="PANTHER" id="PTHR43065">
    <property type="entry name" value="SENSOR HISTIDINE KINASE"/>
    <property type="match status" value="1"/>
</dbReference>
<keyword evidence="3" id="KW-0418">Kinase</keyword>
<evidence type="ECO:0000313" key="7">
    <source>
        <dbReference type="Proteomes" id="UP000502706"/>
    </source>
</evidence>
<evidence type="ECO:0000313" key="6">
    <source>
        <dbReference type="EMBL" id="QIN79305.1"/>
    </source>
</evidence>
<dbReference type="PANTHER" id="PTHR43065:SF48">
    <property type="entry name" value="HISTIDINE KINASE"/>
    <property type="match status" value="1"/>
</dbReference>
<dbReference type="KEGG" id="rmar:GBA65_13185"/>
<dbReference type="InterPro" id="IPR003594">
    <property type="entry name" value="HATPase_dom"/>
</dbReference>
<dbReference type="Pfam" id="PF02518">
    <property type="entry name" value="HATPase_c"/>
    <property type="match status" value="1"/>
</dbReference>
<evidence type="ECO:0000256" key="2">
    <source>
        <dbReference type="ARBA" id="ARBA00012438"/>
    </source>
</evidence>
<feature type="domain" description="Histidine kinase" evidence="5">
    <location>
        <begin position="23"/>
        <end position="194"/>
    </location>
</feature>
<dbReference type="InterPro" id="IPR005467">
    <property type="entry name" value="His_kinase_dom"/>
</dbReference>
<accession>A0A6G8PYQ3</accession>
<dbReference type="PRINTS" id="PR00344">
    <property type="entry name" value="BCTRLSENSOR"/>
</dbReference>
<keyword evidence="7" id="KW-1185">Reference proteome</keyword>
<organism evidence="6 7">
    <name type="scientific">Rubrobacter marinus</name>
    <dbReference type="NCBI Taxonomy" id="2653852"/>
    <lineage>
        <taxon>Bacteria</taxon>
        <taxon>Bacillati</taxon>
        <taxon>Actinomycetota</taxon>
        <taxon>Rubrobacteria</taxon>
        <taxon>Rubrobacterales</taxon>
        <taxon>Rubrobacteraceae</taxon>
        <taxon>Rubrobacter</taxon>
    </lineage>
</organism>
<dbReference type="InterPro" id="IPR004358">
    <property type="entry name" value="Sig_transdc_His_kin-like_C"/>
</dbReference>
<keyword evidence="3" id="KW-0808">Transferase</keyword>
<keyword evidence="4" id="KW-0902">Two-component regulatory system</keyword>
<protein>
    <recommendedName>
        <fullName evidence="2">histidine kinase</fullName>
        <ecNumber evidence="2">2.7.13.3</ecNumber>
    </recommendedName>
</protein>
<evidence type="ECO:0000256" key="4">
    <source>
        <dbReference type="ARBA" id="ARBA00023012"/>
    </source>
</evidence>
<comment type="catalytic activity">
    <reaction evidence="1">
        <text>ATP + protein L-histidine = ADP + protein N-phospho-L-histidine.</text>
        <dbReference type="EC" id="2.7.13.3"/>
    </reaction>
</comment>